<dbReference type="EMBL" id="GU567969">
    <property type="protein sequence ID" value="ADI21916.1"/>
    <property type="molecule type" value="Genomic_DNA"/>
</dbReference>
<accession>E7C392</accession>
<evidence type="ECO:0008006" key="3">
    <source>
        <dbReference type="Google" id="ProtNLM"/>
    </source>
</evidence>
<dbReference type="SUPFAM" id="SSF48452">
    <property type="entry name" value="TPR-like"/>
    <property type="match status" value="1"/>
</dbReference>
<evidence type="ECO:0000313" key="2">
    <source>
        <dbReference type="EMBL" id="ADI21916.1"/>
    </source>
</evidence>
<feature type="signal peptide" evidence="1">
    <location>
        <begin position="1"/>
        <end position="23"/>
    </location>
</feature>
<dbReference type="AlphaFoldDB" id="E7C392"/>
<sequence>MTRIVIKVAWFWCLLLTSGFSLAEQLRLTVYPGQAPGPSLIMLSLGAGESGTVIDAAWFDTTRLFEVSDSFDPQPLKFVTPKAPWKFDFGGIKGVRQFLVVNPALADGIEVFAELTVREQQIVSNRANVARLQDDFRDSARIAILLNDAQTLLTLGGRLTQQQPDQTHGYRYRGLALEMLGRYPEAAEEIAKARTIFFENNPPADADGRMIPNWEPPEILDRALRRIRLAQQAQPSEAD</sequence>
<reference evidence="2" key="1">
    <citation type="submission" date="2010-01" db="EMBL/GenBank/DDBJ databases">
        <title>Genome fragments of uncultured bacteria from the North Pacific subtropical Gyre.</title>
        <authorList>
            <person name="Pham V.D."/>
            <person name="Delong E.F."/>
        </authorList>
    </citation>
    <scope>NUCLEOTIDE SEQUENCE</scope>
</reference>
<proteinExistence type="predicted"/>
<name>E7C392_9GAMM</name>
<protein>
    <recommendedName>
        <fullName evidence="3">Tetratricopeptide repeat protein</fullName>
    </recommendedName>
</protein>
<dbReference type="InterPro" id="IPR011990">
    <property type="entry name" value="TPR-like_helical_dom_sf"/>
</dbReference>
<organism evidence="2">
    <name type="scientific">uncultured gamma proteobacterium HF0130_26L16</name>
    <dbReference type="NCBI Taxonomy" id="723569"/>
    <lineage>
        <taxon>Bacteria</taxon>
        <taxon>Pseudomonadati</taxon>
        <taxon>Pseudomonadota</taxon>
        <taxon>Gammaproteobacteria</taxon>
        <taxon>environmental samples</taxon>
    </lineage>
</organism>
<keyword evidence="1" id="KW-0732">Signal</keyword>
<feature type="chain" id="PRO_5003217706" description="Tetratricopeptide repeat protein" evidence="1">
    <location>
        <begin position="24"/>
        <end position="239"/>
    </location>
</feature>
<evidence type="ECO:0000256" key="1">
    <source>
        <dbReference type="SAM" id="SignalP"/>
    </source>
</evidence>